<feature type="repeat" description="TPR" evidence="3">
    <location>
        <begin position="449"/>
        <end position="482"/>
    </location>
</feature>
<gene>
    <name evidence="5" type="primary">prsT</name>
    <name evidence="5" type="ORF">EYS42_11975</name>
</gene>
<dbReference type="OrthoDB" id="5290951at2"/>
<keyword evidence="4" id="KW-0732">Signal</keyword>
<sequence length="937" mass="103054">MMPLNSVFRAHHTLQWRLAWLLSLALAAPSAWSIDYHEDALRRMDAKDFAGAIIQLKNAIKKEPGKLALQYQLGRALHQNGDVIGAEVAYTEALKLGISRSEVVVHLAQALNSQGRQTDMLVHPQLQPSGLPPEVMASLLLQRAAAQSDLGDFRSSLDTIAQARALNDRRADVWLAEVPVRVRQRQFDAALKAAEQALVINPQDPEAYNARATVRHVQGQLDQALADHVKALSIAPDHVESLVAAAGILVDRNQGEAAARRLEQIAKVAPREPRAAYLRAVLAERDGRADVARAAFQEVTRLLDPVPMPFVRHRPHLLMLNGLSHYGLGSHAKARQYLEAYNRAQPDTPVVRLIARLHLLEGHPKSAIPLLESHLRRQPNDAMALTLLGSAHMAQGNAARATRLFQEALAQQDQPESRVALGMSLMRNGRADDAIKEFELAWKKDNRQVGAGVTLAQLYSQQGRHEQALKVIRDLVSRQPSQAGMHNLLGDILMRARKPADARLAYEKALSLSPQLVSARLQLARMDISAGALDAAEARLKTVMRDAPKSSDALAEMGRILERRGRADDAIRWLIRAREVSERNDLRWNMALIQWYQQRTQWKEALEEGKLALDKQPDNLNVLLMHARTQIAMQDTTQARATLSTATRVAEYNPDLQVEVAKAQLAASHLQGAAYSLDKALNADPAHVQARGLMVQVELRQGQPEKAGQRAQALARDLPARAVGHSLVGQVALSRGQVPAAVAAFRQAHKVEPSALTARQLMSALESAGQQAEALSVGQLQLRKTPRDDTLSLAVGRALVQLGRWQEAESVYRSVVTQNPRQVDALNSLANVQLRLNAPQALETAERAHKLAPTHPLVVDTLGWVLFKRGRVEQALGLLRDARLRAPSHPEIRYHLGAVLAATGRAAEARQELQEALRTASSFDGAEDARALLKTLK</sequence>
<reference evidence="5 6" key="1">
    <citation type="submission" date="2019-02" db="EMBL/GenBank/DDBJ databases">
        <title>Aquabacterium sp. strain KMB7.</title>
        <authorList>
            <person name="Chen W.-M."/>
        </authorList>
    </citation>
    <scope>NUCLEOTIDE SEQUENCE [LARGE SCALE GENOMIC DNA]</scope>
    <source>
        <strain evidence="5 6">KMB7</strain>
    </source>
</reference>
<feature type="repeat" description="TPR" evidence="3">
    <location>
        <begin position="382"/>
        <end position="415"/>
    </location>
</feature>
<comment type="caution">
    <text evidence="5">The sequence shown here is derived from an EMBL/GenBank/DDBJ whole genome shotgun (WGS) entry which is preliminary data.</text>
</comment>
<dbReference type="InterPro" id="IPR051012">
    <property type="entry name" value="CellSynth/LPSAsmb/PSIAsmb"/>
</dbReference>
<protein>
    <submittedName>
        <fullName evidence="5">PEP-CTERM system TPR-repeat protein PrsT</fullName>
    </submittedName>
</protein>
<accession>A0A4Q9H1P9</accession>
<organism evidence="5 6">
    <name type="scientific">Aquabacterium lacunae</name>
    <dbReference type="NCBI Taxonomy" id="2528630"/>
    <lineage>
        <taxon>Bacteria</taxon>
        <taxon>Pseudomonadati</taxon>
        <taxon>Pseudomonadota</taxon>
        <taxon>Betaproteobacteria</taxon>
        <taxon>Burkholderiales</taxon>
        <taxon>Aquabacterium</taxon>
    </lineage>
</organism>
<dbReference type="PANTHER" id="PTHR45586">
    <property type="entry name" value="TPR REPEAT-CONTAINING PROTEIN PA4667"/>
    <property type="match status" value="1"/>
</dbReference>
<dbReference type="Gene3D" id="1.25.40.10">
    <property type="entry name" value="Tetratricopeptide repeat domain"/>
    <property type="match status" value="4"/>
</dbReference>
<evidence type="ECO:0000256" key="1">
    <source>
        <dbReference type="ARBA" id="ARBA00022737"/>
    </source>
</evidence>
<dbReference type="EMBL" id="SIXI01000004">
    <property type="protein sequence ID" value="TBO30399.1"/>
    <property type="molecule type" value="Genomic_DNA"/>
</dbReference>
<dbReference type="InterPro" id="IPR014266">
    <property type="entry name" value="PEP-CTERM_TPR_PrsT"/>
</dbReference>
<dbReference type="AlphaFoldDB" id="A0A4Q9H1P9"/>
<name>A0A4Q9H1P9_9BURK</name>
<dbReference type="PROSITE" id="PS50005">
    <property type="entry name" value="TPR"/>
    <property type="match status" value="3"/>
</dbReference>
<evidence type="ECO:0000256" key="2">
    <source>
        <dbReference type="ARBA" id="ARBA00022803"/>
    </source>
</evidence>
<keyword evidence="2 3" id="KW-0802">TPR repeat</keyword>
<dbReference type="Pfam" id="PF13432">
    <property type="entry name" value="TPR_16"/>
    <property type="match status" value="5"/>
</dbReference>
<dbReference type="Proteomes" id="UP000292120">
    <property type="component" value="Unassembled WGS sequence"/>
</dbReference>
<feature type="chain" id="PRO_5020403338" evidence="4">
    <location>
        <begin position="34"/>
        <end position="937"/>
    </location>
</feature>
<evidence type="ECO:0000256" key="4">
    <source>
        <dbReference type="SAM" id="SignalP"/>
    </source>
</evidence>
<dbReference type="RefSeq" id="WP_130968390.1">
    <property type="nucleotide sequence ID" value="NZ_SIXI01000004.1"/>
</dbReference>
<feature type="signal peptide" evidence="4">
    <location>
        <begin position="1"/>
        <end position="33"/>
    </location>
</feature>
<dbReference type="NCBIfam" id="TIGR02917">
    <property type="entry name" value="PEP_TPR_lipo"/>
    <property type="match status" value="1"/>
</dbReference>
<dbReference type="SMART" id="SM00028">
    <property type="entry name" value="TPR"/>
    <property type="match status" value="15"/>
</dbReference>
<evidence type="ECO:0000313" key="5">
    <source>
        <dbReference type="EMBL" id="TBO30399.1"/>
    </source>
</evidence>
<dbReference type="PANTHER" id="PTHR45586:SF1">
    <property type="entry name" value="LIPOPOLYSACCHARIDE ASSEMBLY PROTEIN B"/>
    <property type="match status" value="1"/>
</dbReference>
<feature type="repeat" description="TPR" evidence="3">
    <location>
        <begin position="205"/>
        <end position="238"/>
    </location>
</feature>
<dbReference type="Pfam" id="PF14559">
    <property type="entry name" value="TPR_19"/>
    <property type="match status" value="2"/>
</dbReference>
<dbReference type="SUPFAM" id="SSF48452">
    <property type="entry name" value="TPR-like"/>
    <property type="match status" value="4"/>
</dbReference>
<dbReference type="InterPro" id="IPR011990">
    <property type="entry name" value="TPR-like_helical_dom_sf"/>
</dbReference>
<keyword evidence="1" id="KW-0677">Repeat</keyword>
<proteinExistence type="predicted"/>
<keyword evidence="6" id="KW-1185">Reference proteome</keyword>
<evidence type="ECO:0000313" key="6">
    <source>
        <dbReference type="Proteomes" id="UP000292120"/>
    </source>
</evidence>
<dbReference type="InterPro" id="IPR019734">
    <property type="entry name" value="TPR_rpt"/>
</dbReference>
<evidence type="ECO:0000256" key="3">
    <source>
        <dbReference type="PROSITE-ProRule" id="PRU00339"/>
    </source>
</evidence>